<accession>A0ABP6WKJ9</accession>
<evidence type="ECO:0000313" key="1">
    <source>
        <dbReference type="EMBL" id="GAA3552988.1"/>
    </source>
</evidence>
<dbReference type="RefSeq" id="WP_204912377.1">
    <property type="nucleotide sequence ID" value="NZ_BAAAYR010000001.1"/>
</dbReference>
<sequence>MTDAGTLGSQLYARLAELVAPPGSLEGTQNLVLVEPCGRDLDLDDFATDPDVAGAEAFAELVNVVPAPGATFVDSSRRLDDVTRMVLLNAATDAATSPAAAILVEQARADLELMARGSVTPGDVYHPARPDPARWWDTAEPWPSVSFTIGGSAPPAAPPPDVVPVQAPPLVWTTCPAVGVLAEPVRVAATGRLSLARLRSKPDLRDALSGHLARATVVPDLARPAPGLSAARLAPLLSARTGLTGRGLGAALRADRVRPVAVRGRPGALVVDDPPADAGLDVGVRRPHYRDLLVAHQLLVDAAPTAPVQPAGGFELSFSYRVVSITRPWWHPELFVQPGWTMPGFAPGAVSTGTPTQNPGLLGAVTTRMLLIRDLTVRGSWSGADASAAEAAQEQFGTLGLGPFSLTGDVGWDHTSLTRPGTQAVAWVAALTPLFPPAV</sequence>
<proteinExistence type="predicted"/>
<keyword evidence="2" id="KW-1185">Reference proteome</keyword>
<evidence type="ECO:0000313" key="2">
    <source>
        <dbReference type="Proteomes" id="UP001500767"/>
    </source>
</evidence>
<organism evidence="1 2">
    <name type="scientific">Microlunatus spumicola</name>
    <dbReference type="NCBI Taxonomy" id="81499"/>
    <lineage>
        <taxon>Bacteria</taxon>
        <taxon>Bacillati</taxon>
        <taxon>Actinomycetota</taxon>
        <taxon>Actinomycetes</taxon>
        <taxon>Propionibacteriales</taxon>
        <taxon>Propionibacteriaceae</taxon>
        <taxon>Microlunatus</taxon>
    </lineage>
</organism>
<protein>
    <submittedName>
        <fullName evidence="1">Uncharacterized protein</fullName>
    </submittedName>
</protein>
<gene>
    <name evidence="1" type="ORF">GCM10022197_05070</name>
</gene>
<comment type="caution">
    <text evidence="1">The sequence shown here is derived from an EMBL/GenBank/DDBJ whole genome shotgun (WGS) entry which is preliminary data.</text>
</comment>
<dbReference type="EMBL" id="BAAAYR010000001">
    <property type="protein sequence ID" value="GAA3552988.1"/>
    <property type="molecule type" value="Genomic_DNA"/>
</dbReference>
<name>A0ABP6WKJ9_9ACTN</name>
<dbReference type="Proteomes" id="UP001500767">
    <property type="component" value="Unassembled WGS sequence"/>
</dbReference>
<reference evidence="2" key="1">
    <citation type="journal article" date="2019" name="Int. J. Syst. Evol. Microbiol.">
        <title>The Global Catalogue of Microorganisms (GCM) 10K type strain sequencing project: providing services to taxonomists for standard genome sequencing and annotation.</title>
        <authorList>
            <consortium name="The Broad Institute Genomics Platform"/>
            <consortium name="The Broad Institute Genome Sequencing Center for Infectious Disease"/>
            <person name="Wu L."/>
            <person name="Ma J."/>
        </authorList>
    </citation>
    <scope>NUCLEOTIDE SEQUENCE [LARGE SCALE GENOMIC DNA]</scope>
    <source>
        <strain evidence="2">JCM 16540</strain>
    </source>
</reference>